<accession>A0AAN5SET9</accession>
<dbReference type="AlphaFoldDB" id="A0AAN5SET9"/>
<protein>
    <submittedName>
        <fullName evidence="1">Uncharacterized protein</fullName>
    </submittedName>
</protein>
<reference evidence="1" key="1">
    <citation type="journal article" date="2018" name="Genome Biol.">
        <title>SKESA: strategic k-mer extension for scrupulous assemblies.</title>
        <authorList>
            <person name="Souvorov A."/>
            <person name="Agarwala R."/>
            <person name="Lipman D.J."/>
        </authorList>
    </citation>
    <scope>NUCLEOTIDE SEQUENCE</scope>
    <source>
        <strain evidence="1">C25</strain>
    </source>
</reference>
<proteinExistence type="predicted"/>
<dbReference type="EMBL" id="JAENRE010000008">
    <property type="protein sequence ID" value="MBO3417708.1"/>
    <property type="molecule type" value="Genomic_DNA"/>
</dbReference>
<dbReference type="EMBL" id="DACTBT010000008">
    <property type="protein sequence ID" value="HAT4298263.1"/>
    <property type="molecule type" value="Genomic_DNA"/>
</dbReference>
<gene>
    <name evidence="1" type="ORF">I9063_001632</name>
    <name evidence="2" type="ORF">JJB78_14510</name>
</gene>
<dbReference type="RefSeq" id="WP_110003719.1">
    <property type="nucleotide sequence ID" value="NZ_CP017106.1"/>
</dbReference>
<dbReference type="Proteomes" id="UP000668358">
    <property type="component" value="Unassembled WGS sequence"/>
</dbReference>
<evidence type="ECO:0000313" key="4">
    <source>
        <dbReference type="Proteomes" id="UP000855421"/>
    </source>
</evidence>
<organism evidence="1 4">
    <name type="scientific">Clostridium perfringens</name>
    <dbReference type="NCBI Taxonomy" id="1502"/>
    <lineage>
        <taxon>Bacteria</taxon>
        <taxon>Bacillati</taxon>
        <taxon>Bacillota</taxon>
        <taxon>Clostridia</taxon>
        <taxon>Eubacteriales</taxon>
        <taxon>Clostridiaceae</taxon>
        <taxon>Clostridium</taxon>
    </lineage>
</organism>
<sequence length="81" mass="9324">MNRKEIIVQLEDLLYNFKNFESVETTDDDVVALEFAINELKGTAQEVPVQEQLVIILGCTTMKLSKEKISIVVHQMNHQDF</sequence>
<evidence type="ECO:0000313" key="1">
    <source>
        <dbReference type="EMBL" id="HAT4298263.1"/>
    </source>
</evidence>
<name>A0AAN5SET9_CLOPF</name>
<dbReference type="Proteomes" id="UP000855421">
    <property type="component" value="Unassembled WGS sequence"/>
</dbReference>
<reference evidence="2 3" key="3">
    <citation type="submission" date="2020-12" db="EMBL/GenBank/DDBJ databases">
        <title>Comparative genomics of Clostridium perfringens reveals patterns of host-associated phylogenetic clades and virulence factors.</title>
        <authorList>
            <person name="Smith A.H."/>
            <person name="Geier R."/>
        </authorList>
    </citation>
    <scope>NUCLEOTIDE SEQUENCE [LARGE SCALE GENOMIC DNA]</scope>
    <source>
        <strain evidence="2 3">CHD15829P</strain>
    </source>
</reference>
<evidence type="ECO:0000313" key="2">
    <source>
        <dbReference type="EMBL" id="MBO3417708.1"/>
    </source>
</evidence>
<reference evidence="1" key="2">
    <citation type="submission" date="2020-07" db="EMBL/GenBank/DDBJ databases">
        <authorList>
            <consortium name="NCBI Pathogen Detection Project"/>
        </authorList>
    </citation>
    <scope>NUCLEOTIDE SEQUENCE</scope>
    <source>
        <strain evidence="1">C25</strain>
    </source>
</reference>
<comment type="caution">
    <text evidence="1">The sequence shown here is derived from an EMBL/GenBank/DDBJ whole genome shotgun (WGS) entry which is preliminary data.</text>
</comment>
<evidence type="ECO:0000313" key="3">
    <source>
        <dbReference type="Proteomes" id="UP000668358"/>
    </source>
</evidence>